<sequence>MGENVSDSDDAAIRFSDIGARLRAYRMGKGLTPDALAENLGISRAALYRAEKGEIRKIDTLTNIASELGVSLPSLMGVGVEYVSTATAFFERMRQLEEECQQIIGLFSPVSYLLTSDEYDAVLGEVLKESIPDGVDPNGTSARAVDGLVEILRARKNAFRLRRPLIVSLISSADLERFLVHGLIGRQDLPPATIEKRRLAARHEAEYILSMLTEQPIGIQIGIIREPVPATSFQIFRQADRSVLAISPFRLGEQPNVRLGVALITSAPEAMSLHEEIAARLWGDALKGADAASYLRTMIDKYAIR</sequence>
<dbReference type="Pfam" id="PF13560">
    <property type="entry name" value="HTH_31"/>
    <property type="match status" value="1"/>
</dbReference>
<dbReference type="InterPro" id="IPR001387">
    <property type="entry name" value="Cro/C1-type_HTH"/>
</dbReference>
<dbReference type="OrthoDB" id="5446846at2"/>
<reference evidence="2 3" key="1">
    <citation type="submission" date="2019-08" db="EMBL/GenBank/DDBJ databases">
        <authorList>
            <person name="Seo Y.L."/>
        </authorList>
    </citation>
    <scope>NUCLEOTIDE SEQUENCE [LARGE SCALE GENOMIC DNA]</scope>
    <source>
        <strain evidence="2 3">MaA-C15</strain>
    </source>
</reference>
<dbReference type="GO" id="GO:0003677">
    <property type="term" value="F:DNA binding"/>
    <property type="evidence" value="ECO:0007669"/>
    <property type="project" value="InterPro"/>
</dbReference>
<dbReference type="SMART" id="SM00530">
    <property type="entry name" value="HTH_XRE"/>
    <property type="match status" value="1"/>
</dbReference>
<dbReference type="CDD" id="cd00093">
    <property type="entry name" value="HTH_XRE"/>
    <property type="match status" value="1"/>
</dbReference>
<dbReference type="Gene3D" id="1.10.260.40">
    <property type="entry name" value="lambda repressor-like DNA-binding domains"/>
    <property type="match status" value="1"/>
</dbReference>
<evidence type="ECO:0000259" key="1">
    <source>
        <dbReference type="PROSITE" id="PS50943"/>
    </source>
</evidence>
<dbReference type="SUPFAM" id="SSF47413">
    <property type="entry name" value="lambda repressor-like DNA-binding domains"/>
    <property type="match status" value="1"/>
</dbReference>
<dbReference type="PROSITE" id="PS50943">
    <property type="entry name" value="HTH_CROC1"/>
    <property type="match status" value="1"/>
</dbReference>
<reference evidence="2 3" key="2">
    <citation type="submission" date="2019-09" db="EMBL/GenBank/DDBJ databases">
        <title>Mesorhizobium sp. MaA-C15 isolated from Microcystis aeruginosa.</title>
        <authorList>
            <person name="Jeong S.E."/>
            <person name="Jin H.M."/>
            <person name="Jeon C.O."/>
        </authorList>
    </citation>
    <scope>NUCLEOTIDE SEQUENCE [LARGE SCALE GENOMIC DNA]</scope>
    <source>
        <strain evidence="2 3">MaA-C15</strain>
    </source>
</reference>
<protein>
    <submittedName>
        <fullName evidence="2">Helix-turn-helix transcriptional regulator</fullName>
    </submittedName>
</protein>
<dbReference type="Proteomes" id="UP000323258">
    <property type="component" value="Unassembled WGS sequence"/>
</dbReference>
<dbReference type="InterPro" id="IPR010982">
    <property type="entry name" value="Lambda_DNA-bd_dom_sf"/>
</dbReference>
<feature type="domain" description="HTH cro/C1-type" evidence="1">
    <location>
        <begin position="22"/>
        <end position="75"/>
    </location>
</feature>
<comment type="caution">
    <text evidence="2">The sequence shown here is derived from an EMBL/GenBank/DDBJ whole genome shotgun (WGS) entry which is preliminary data.</text>
</comment>
<dbReference type="AlphaFoldDB" id="A0A5D4GPB7"/>
<gene>
    <name evidence="2" type="ORF">FY036_18455</name>
</gene>
<organism evidence="2 3">
    <name type="scientific">Neoaquamicrobium microcysteis</name>
    <dbReference type="NCBI Taxonomy" id="2682781"/>
    <lineage>
        <taxon>Bacteria</taxon>
        <taxon>Pseudomonadati</taxon>
        <taxon>Pseudomonadota</taxon>
        <taxon>Alphaproteobacteria</taxon>
        <taxon>Hyphomicrobiales</taxon>
        <taxon>Phyllobacteriaceae</taxon>
        <taxon>Neoaquamicrobium</taxon>
    </lineage>
</organism>
<accession>A0A5D4GPB7</accession>
<dbReference type="EMBL" id="VSZS01000066">
    <property type="protein sequence ID" value="TYR30691.1"/>
    <property type="molecule type" value="Genomic_DNA"/>
</dbReference>
<name>A0A5D4GPB7_9HYPH</name>
<keyword evidence="3" id="KW-1185">Reference proteome</keyword>
<proteinExistence type="predicted"/>
<evidence type="ECO:0000313" key="2">
    <source>
        <dbReference type="EMBL" id="TYR30691.1"/>
    </source>
</evidence>
<evidence type="ECO:0000313" key="3">
    <source>
        <dbReference type="Proteomes" id="UP000323258"/>
    </source>
</evidence>